<accession>A0A6C0HYS5</accession>
<feature type="compositionally biased region" description="Basic and acidic residues" evidence="1">
    <location>
        <begin position="341"/>
        <end position="365"/>
    </location>
</feature>
<dbReference type="Gene3D" id="3.40.50.300">
    <property type="entry name" value="P-loop containing nucleotide triphosphate hydrolases"/>
    <property type="match status" value="1"/>
</dbReference>
<dbReference type="AlphaFoldDB" id="A0A6C0HYS5"/>
<reference evidence="2" key="1">
    <citation type="journal article" date="2020" name="Nature">
        <title>Giant virus diversity and host interactions through global metagenomics.</title>
        <authorList>
            <person name="Schulz F."/>
            <person name="Roux S."/>
            <person name="Paez-Espino D."/>
            <person name="Jungbluth S."/>
            <person name="Walsh D.A."/>
            <person name="Denef V.J."/>
            <person name="McMahon K.D."/>
            <person name="Konstantinidis K.T."/>
            <person name="Eloe-Fadrosh E.A."/>
            <person name="Kyrpides N.C."/>
            <person name="Woyke T."/>
        </authorList>
    </citation>
    <scope>NUCLEOTIDE SEQUENCE</scope>
    <source>
        <strain evidence="2">GVMAG-M-3300023184-182</strain>
    </source>
</reference>
<proteinExistence type="predicted"/>
<sequence>MKYYETTFEEYISSVNKYNLHPEIGELVETTFPKKLRDFGNLIIYGPSGIGKYSQVLHFLKNYSPSELKYEKHMTIQTDKQNYTYSMSDIHYEIDMSFLGCNSKMLWHELFFQIVDIIAVKQEKIGIIVCKNFHMIHSELLEIFYSYMQQYNNSYMNILIKFIIISEHVSFIPTNIFNSCQILSISRPNKDKYIEMINTNQQKTSEKSQNIIQQLDTSTIINLKEIRSFALVKQPENLPTDIFNIVCNQIIEDISNPDIDFIKFRDSLYEILIYNLDVSECFFYIFTHFILENKLQNSDISQVLQKTYSFLKYYNNNYRPIYHLESIFFYLIIKIHGYGNEKREPDDDEKKSHPDSRIKRNEGKKRSNTNKKTIQKNGIKISSG</sequence>
<feature type="compositionally biased region" description="Polar residues" evidence="1">
    <location>
        <begin position="370"/>
        <end position="384"/>
    </location>
</feature>
<name>A0A6C0HYS5_9ZZZZ</name>
<dbReference type="SUPFAM" id="SSF52540">
    <property type="entry name" value="P-loop containing nucleoside triphosphate hydrolases"/>
    <property type="match status" value="1"/>
</dbReference>
<organism evidence="2">
    <name type="scientific">viral metagenome</name>
    <dbReference type="NCBI Taxonomy" id="1070528"/>
    <lineage>
        <taxon>unclassified sequences</taxon>
        <taxon>metagenomes</taxon>
        <taxon>organismal metagenomes</taxon>
    </lineage>
</organism>
<evidence type="ECO:0000256" key="1">
    <source>
        <dbReference type="SAM" id="MobiDB-lite"/>
    </source>
</evidence>
<protein>
    <submittedName>
        <fullName evidence="2">Uncharacterized protein</fullName>
    </submittedName>
</protein>
<feature type="region of interest" description="Disordered" evidence="1">
    <location>
        <begin position="341"/>
        <end position="384"/>
    </location>
</feature>
<dbReference type="InterPro" id="IPR027417">
    <property type="entry name" value="P-loop_NTPase"/>
</dbReference>
<evidence type="ECO:0000313" key="2">
    <source>
        <dbReference type="EMBL" id="QHT85901.1"/>
    </source>
</evidence>
<dbReference type="EMBL" id="MN740050">
    <property type="protein sequence ID" value="QHT85901.1"/>
    <property type="molecule type" value="Genomic_DNA"/>
</dbReference>